<dbReference type="PANTHER" id="PTHR10993:SF7">
    <property type="entry name" value="LIPOYLTRANSFERASE 2, MITOCHONDRIAL-RELATED"/>
    <property type="match status" value="1"/>
</dbReference>
<dbReference type="KEGG" id="plon:Pla110_20260"/>
<evidence type="ECO:0000256" key="1">
    <source>
        <dbReference type="ARBA" id="ARBA00004821"/>
    </source>
</evidence>
<evidence type="ECO:0000313" key="7">
    <source>
        <dbReference type="EMBL" id="QDU80299.1"/>
    </source>
</evidence>
<evidence type="ECO:0000313" key="8">
    <source>
        <dbReference type="Proteomes" id="UP000317178"/>
    </source>
</evidence>
<dbReference type="InterPro" id="IPR004143">
    <property type="entry name" value="BPL_LPL_catalytic"/>
</dbReference>
<keyword evidence="3 5" id="KW-0012">Acyltransferase</keyword>
<comment type="catalytic activity">
    <reaction evidence="5">
        <text>octanoyl-[ACP] + L-lysyl-[protein] = N(6)-octanoyl-L-lysyl-[protein] + holo-[ACP] + H(+)</text>
        <dbReference type="Rhea" id="RHEA:17665"/>
        <dbReference type="Rhea" id="RHEA-COMP:9636"/>
        <dbReference type="Rhea" id="RHEA-COMP:9685"/>
        <dbReference type="Rhea" id="RHEA-COMP:9752"/>
        <dbReference type="Rhea" id="RHEA-COMP:9928"/>
        <dbReference type="ChEBI" id="CHEBI:15378"/>
        <dbReference type="ChEBI" id="CHEBI:29969"/>
        <dbReference type="ChEBI" id="CHEBI:64479"/>
        <dbReference type="ChEBI" id="CHEBI:78463"/>
        <dbReference type="ChEBI" id="CHEBI:78809"/>
        <dbReference type="EC" id="2.3.1.181"/>
    </reaction>
</comment>
<dbReference type="NCBIfam" id="TIGR00214">
    <property type="entry name" value="lipB"/>
    <property type="match status" value="1"/>
</dbReference>
<feature type="domain" description="BPL/LPL catalytic" evidence="6">
    <location>
        <begin position="46"/>
        <end position="233"/>
    </location>
</feature>
<organism evidence="7 8">
    <name type="scientific">Polystyrenella longa</name>
    <dbReference type="NCBI Taxonomy" id="2528007"/>
    <lineage>
        <taxon>Bacteria</taxon>
        <taxon>Pseudomonadati</taxon>
        <taxon>Planctomycetota</taxon>
        <taxon>Planctomycetia</taxon>
        <taxon>Planctomycetales</taxon>
        <taxon>Planctomycetaceae</taxon>
        <taxon>Polystyrenella</taxon>
    </lineage>
</organism>
<dbReference type="InterPro" id="IPR045864">
    <property type="entry name" value="aa-tRNA-synth_II/BPL/LPL"/>
</dbReference>
<dbReference type="PROSITE" id="PS51733">
    <property type="entry name" value="BPL_LPL_CATALYTIC"/>
    <property type="match status" value="1"/>
</dbReference>
<accession>A0A518CM41</accession>
<evidence type="ECO:0000256" key="2">
    <source>
        <dbReference type="ARBA" id="ARBA00022679"/>
    </source>
</evidence>
<comment type="pathway">
    <text evidence="1 5">Protein modification; protein lipoylation via endogenous pathway; protein N(6)-(lipoyl)lysine from octanoyl-[acyl-carrier-protein]: step 1/2.</text>
</comment>
<keyword evidence="8" id="KW-1185">Reference proteome</keyword>
<dbReference type="Proteomes" id="UP000317178">
    <property type="component" value="Chromosome"/>
</dbReference>
<dbReference type="GO" id="GO:0009249">
    <property type="term" value="P:protein lipoylation"/>
    <property type="evidence" value="ECO:0007669"/>
    <property type="project" value="InterPro"/>
</dbReference>
<dbReference type="SUPFAM" id="SSF55681">
    <property type="entry name" value="Class II aaRS and biotin synthetases"/>
    <property type="match status" value="1"/>
</dbReference>
<dbReference type="EC" id="2.3.1.181" evidence="5"/>
<keyword evidence="2 5" id="KW-0808">Transferase</keyword>
<dbReference type="PIRSF" id="PIRSF016262">
    <property type="entry name" value="LPLase"/>
    <property type="match status" value="1"/>
</dbReference>
<gene>
    <name evidence="7" type="primary">lipB</name>
    <name evidence="7" type="ORF">Pla110_20260</name>
</gene>
<comment type="function">
    <text evidence="4 5">Catalyzes the transfer of endogenously produced octanoic acid from octanoyl-acyl-carrier-protein onto the lipoyl domains of lipoate-dependent enzymes. Lipoyl-ACP can also act as a substrate although octanoyl-ACP is likely to be the physiological substrate.</text>
</comment>
<dbReference type="AlphaFoldDB" id="A0A518CM41"/>
<evidence type="ECO:0000256" key="5">
    <source>
        <dbReference type="PIRNR" id="PIRNR016262"/>
    </source>
</evidence>
<dbReference type="Gene3D" id="3.30.930.10">
    <property type="entry name" value="Bira Bifunctional Protein, Domain 2"/>
    <property type="match status" value="1"/>
</dbReference>
<comment type="similarity">
    <text evidence="5">Belongs to the LipB family.</text>
</comment>
<evidence type="ECO:0000256" key="4">
    <source>
        <dbReference type="ARBA" id="ARBA00024732"/>
    </source>
</evidence>
<dbReference type="InterPro" id="IPR000544">
    <property type="entry name" value="Octanoyltransferase"/>
</dbReference>
<dbReference type="UniPathway" id="UPA00538">
    <property type="reaction ID" value="UER00592"/>
</dbReference>
<dbReference type="PANTHER" id="PTHR10993">
    <property type="entry name" value="OCTANOYLTRANSFERASE"/>
    <property type="match status" value="1"/>
</dbReference>
<dbReference type="EMBL" id="CP036281">
    <property type="protein sequence ID" value="QDU80299.1"/>
    <property type="molecule type" value="Genomic_DNA"/>
</dbReference>
<evidence type="ECO:0000256" key="3">
    <source>
        <dbReference type="ARBA" id="ARBA00023315"/>
    </source>
</evidence>
<dbReference type="RefSeq" id="WP_197440628.1">
    <property type="nucleotide sequence ID" value="NZ_CP036281.1"/>
</dbReference>
<reference evidence="7 8" key="1">
    <citation type="submission" date="2019-02" db="EMBL/GenBank/DDBJ databases">
        <title>Deep-cultivation of Planctomycetes and their phenomic and genomic characterization uncovers novel biology.</title>
        <authorList>
            <person name="Wiegand S."/>
            <person name="Jogler M."/>
            <person name="Boedeker C."/>
            <person name="Pinto D."/>
            <person name="Vollmers J."/>
            <person name="Rivas-Marin E."/>
            <person name="Kohn T."/>
            <person name="Peeters S.H."/>
            <person name="Heuer A."/>
            <person name="Rast P."/>
            <person name="Oberbeckmann S."/>
            <person name="Bunk B."/>
            <person name="Jeske O."/>
            <person name="Meyerdierks A."/>
            <person name="Storesund J.E."/>
            <person name="Kallscheuer N."/>
            <person name="Luecker S."/>
            <person name="Lage O.M."/>
            <person name="Pohl T."/>
            <person name="Merkel B.J."/>
            <person name="Hornburger P."/>
            <person name="Mueller R.-W."/>
            <person name="Bruemmer F."/>
            <person name="Labrenz M."/>
            <person name="Spormann A.M."/>
            <person name="Op den Camp H."/>
            <person name="Overmann J."/>
            <person name="Amann R."/>
            <person name="Jetten M.S.M."/>
            <person name="Mascher T."/>
            <person name="Medema M.H."/>
            <person name="Devos D.P."/>
            <person name="Kaster A.-K."/>
            <person name="Ovreas L."/>
            <person name="Rohde M."/>
            <person name="Galperin M.Y."/>
            <person name="Jogler C."/>
        </authorList>
    </citation>
    <scope>NUCLEOTIDE SEQUENCE [LARGE SCALE GENOMIC DNA]</scope>
    <source>
        <strain evidence="7 8">Pla110</strain>
    </source>
</reference>
<evidence type="ECO:0000259" key="6">
    <source>
        <dbReference type="PROSITE" id="PS51733"/>
    </source>
</evidence>
<dbReference type="Pfam" id="PF21948">
    <property type="entry name" value="LplA-B_cat"/>
    <property type="match status" value="1"/>
</dbReference>
<sequence length="254" mass="28699">MSHSPTQSVTTLTRSDALEVHLLGLVEYEAAQFLQERLIYEISGRSDKMGGLLLCEHPPMITMGREASRSQILVDEQDLRARQIELKWVNRGGGTIMHAPGQLAVYPILPLNRLEIGLEEYRHQLQEATIAMCREMKIKANRADNLSEGANDPGIFCHSGQLGTIGAAVKSWTSFHGLFLNVCPDMELVRWAQMNTMGVRLTSMAAQQVRPVSMHKVRESMIRHVAETFDYSRYHVYTGHPLLVRKKKQIYVDA</sequence>
<name>A0A518CM41_9PLAN</name>
<proteinExistence type="inferred from homology"/>
<dbReference type="GO" id="GO:0033819">
    <property type="term" value="F:lipoyl(octanoyl) transferase activity"/>
    <property type="evidence" value="ECO:0007669"/>
    <property type="project" value="UniProtKB-EC"/>
</dbReference>
<protein>
    <recommendedName>
        <fullName evidence="5">Octanoyltransferase</fullName>
        <ecNumber evidence="5">2.3.1.181</ecNumber>
    </recommendedName>
</protein>